<dbReference type="GO" id="GO:0043424">
    <property type="term" value="F:protein histidine kinase binding"/>
    <property type="evidence" value="ECO:0007669"/>
    <property type="project" value="InterPro"/>
</dbReference>
<comment type="caution">
    <text evidence="4">The sequence shown here is derived from an EMBL/GenBank/DDBJ whole genome shotgun (WGS) entry which is preliminary data.</text>
</comment>
<sequence>MSNLDTAAIEMLKTVMEDDFAMLLDTFFEDSLQRIADLKRHVNDRDPEAFRKTAHSLKGSASNLGALTMTQLCLQAEEMGMASNLDGAENLVSEIDREYHAVSRKLETFR</sequence>
<reference evidence="4 5" key="1">
    <citation type="submission" date="2020-08" db="EMBL/GenBank/DDBJ databases">
        <title>Genomic Encyclopedia of Type Strains, Phase III (KMG-III): the genomes of soil and plant-associated and newly described type strains.</title>
        <authorList>
            <person name="Whitman W."/>
        </authorList>
    </citation>
    <scope>NUCLEOTIDE SEQUENCE [LARGE SCALE GENOMIC DNA]</scope>
    <source>
        <strain evidence="4 5">CECT 8571</strain>
    </source>
</reference>
<dbReference type="SUPFAM" id="SSF47226">
    <property type="entry name" value="Histidine-containing phosphotransfer domain, HPT domain"/>
    <property type="match status" value="1"/>
</dbReference>
<evidence type="ECO:0000256" key="2">
    <source>
        <dbReference type="PROSITE-ProRule" id="PRU00110"/>
    </source>
</evidence>
<dbReference type="InterPro" id="IPR008207">
    <property type="entry name" value="Sig_transdc_His_kin_Hpt_dom"/>
</dbReference>
<dbReference type="AlphaFoldDB" id="A0A839USC5"/>
<dbReference type="InterPro" id="IPR036641">
    <property type="entry name" value="HPT_dom_sf"/>
</dbReference>
<feature type="modified residue" description="Phosphohistidine" evidence="2">
    <location>
        <position position="55"/>
    </location>
</feature>
<keyword evidence="5" id="KW-1185">Reference proteome</keyword>
<dbReference type="RefSeq" id="WP_183909900.1">
    <property type="nucleotide sequence ID" value="NZ_JACHXZ010000002.1"/>
</dbReference>
<dbReference type="GO" id="GO:0009927">
    <property type="term" value="F:histidine phosphotransfer kinase activity"/>
    <property type="evidence" value="ECO:0007669"/>
    <property type="project" value="InterPro"/>
</dbReference>
<evidence type="ECO:0000313" key="5">
    <source>
        <dbReference type="Proteomes" id="UP000559987"/>
    </source>
</evidence>
<dbReference type="SMART" id="SM00073">
    <property type="entry name" value="HPT"/>
    <property type="match status" value="1"/>
</dbReference>
<dbReference type="CDD" id="cd00088">
    <property type="entry name" value="HPT"/>
    <property type="match status" value="1"/>
</dbReference>
<dbReference type="GO" id="GO:0005737">
    <property type="term" value="C:cytoplasm"/>
    <property type="evidence" value="ECO:0007669"/>
    <property type="project" value="TreeGrafter"/>
</dbReference>
<evidence type="ECO:0000256" key="1">
    <source>
        <dbReference type="ARBA" id="ARBA00023012"/>
    </source>
</evidence>
<accession>A0A839USC5</accession>
<dbReference type="PANTHER" id="PTHR28242">
    <property type="entry name" value="PHOSPHORELAY INTERMEDIATE PROTEIN YPD1"/>
    <property type="match status" value="1"/>
</dbReference>
<dbReference type="Pfam" id="PF01627">
    <property type="entry name" value="Hpt"/>
    <property type="match status" value="1"/>
</dbReference>
<gene>
    <name evidence="4" type="ORF">FHS30_001602</name>
</gene>
<feature type="domain" description="HPt" evidence="3">
    <location>
        <begin position="16"/>
        <end position="109"/>
    </location>
</feature>
<dbReference type="Proteomes" id="UP000559987">
    <property type="component" value="Unassembled WGS sequence"/>
</dbReference>
<organism evidence="4 5">
    <name type="scientific">Simiduia aestuariiviva</name>
    <dbReference type="NCBI Taxonomy" id="1510459"/>
    <lineage>
        <taxon>Bacteria</taxon>
        <taxon>Pseudomonadati</taxon>
        <taxon>Pseudomonadota</taxon>
        <taxon>Gammaproteobacteria</taxon>
        <taxon>Cellvibrionales</taxon>
        <taxon>Cellvibrionaceae</taxon>
        <taxon>Simiduia</taxon>
    </lineage>
</organism>
<dbReference type="GO" id="GO:0000160">
    <property type="term" value="P:phosphorelay signal transduction system"/>
    <property type="evidence" value="ECO:0007669"/>
    <property type="project" value="UniProtKB-KW"/>
</dbReference>
<name>A0A839USC5_9GAMM</name>
<proteinExistence type="predicted"/>
<evidence type="ECO:0000259" key="3">
    <source>
        <dbReference type="PROSITE" id="PS50894"/>
    </source>
</evidence>
<dbReference type="InterPro" id="IPR045871">
    <property type="entry name" value="AHP1-5/YPD1"/>
</dbReference>
<dbReference type="Gene3D" id="1.20.120.160">
    <property type="entry name" value="HPT domain"/>
    <property type="match status" value="1"/>
</dbReference>
<protein>
    <submittedName>
        <fullName evidence="4">HPt (Histidine-containing phosphotransfer) domain-containing protein</fullName>
    </submittedName>
</protein>
<keyword evidence="2" id="KW-0597">Phosphoprotein</keyword>
<dbReference type="EMBL" id="JACHXZ010000002">
    <property type="protein sequence ID" value="MBB3168418.1"/>
    <property type="molecule type" value="Genomic_DNA"/>
</dbReference>
<dbReference type="PANTHER" id="PTHR28242:SF52">
    <property type="entry name" value="PHOSPHORELAY INTERMEDIATE PROTEIN YPD1"/>
    <property type="match status" value="1"/>
</dbReference>
<dbReference type="PROSITE" id="PS50894">
    <property type="entry name" value="HPT"/>
    <property type="match status" value="1"/>
</dbReference>
<keyword evidence="1" id="KW-0902">Two-component regulatory system</keyword>
<evidence type="ECO:0000313" key="4">
    <source>
        <dbReference type="EMBL" id="MBB3168418.1"/>
    </source>
</evidence>